<protein>
    <recommendedName>
        <fullName evidence="3">maltose alpha-D-glucosyltransferase</fullName>
        <ecNumber evidence="3">5.4.99.16</ecNumber>
    </recommendedName>
    <alternativeName>
        <fullName evidence="7">Maltose alpha-D-glucosyltransferase</fullName>
    </alternativeName>
</protein>
<dbReference type="PANTHER" id="PTHR10357:SF219">
    <property type="entry name" value="MALTOSE ALPHA-D-GLUCOSYLTRANSFERASE"/>
    <property type="match status" value="1"/>
</dbReference>
<dbReference type="InterPro" id="IPR017853">
    <property type="entry name" value="GH"/>
</dbReference>
<sequence length="604" mass="68472">MSISDDQSGIHGEPDEDAVEIEEQITEDELARLEMALSLVQPVGAIDTSNRDWFRTAVFYEVMVRSFADSDGDGVGDLAGLTARLDYLQWLGVNCLWLPPFFDSPMADGGYDVTNYKAISPDVGTLAEFGKFIDAAHDRGLRIIIDFVMNHTSSDHPWFKASREDPAGPYGDYYVWRNKPDAYRDARIIFVDTEKSNWTYDPVRGQYYWHRFYSHQPDLNYENPEVLAEMMDALRFWLGFGVDGFRLDAVPYLVEQEGTNCENLPGTHDILKKVRAMMDEEFPGRILLCEANQWPHEVIKYFGDGDECQMAFHFPVMPRLYMGLERQTRESITTILAATPPLPEGCQWATFLRNHDELTLEMVTEDDRQYMWRHYASDPRMRLNLGIRRRLAPLMGNDPQKIRLMHALLLSLPGSPVLYYGDEIGMGDNIRLKDRDGVRTPMQWTSGPSAGFSSAPSDKLFLPLIDQEPYLPADVNVADQLNDPSSLLVWLRSMLATRAHFPVFGLGTFTDLGGENDAVLSFLRSLDRPGLQGAQKVLCLNNLSGTEQDVRLYLPDNAGATPASLLRAERLEPLGADGEFHYRLPAWGFAWFEISKNPGPRSDR</sequence>
<gene>
    <name evidence="9" type="ORF">SAMN05443377_10577</name>
</gene>
<dbReference type="Pfam" id="PF00128">
    <property type="entry name" value="Alpha-amylase"/>
    <property type="match status" value="2"/>
</dbReference>
<evidence type="ECO:0000313" key="9">
    <source>
        <dbReference type="EMBL" id="SER66590.1"/>
    </source>
</evidence>
<keyword evidence="6" id="KW-0413">Isomerase</keyword>
<dbReference type="InterPro" id="IPR032091">
    <property type="entry name" value="Malt_amylase-like_C"/>
</dbReference>
<feature type="domain" description="Glycosyl hydrolase family 13 catalytic" evidence="8">
    <location>
        <begin position="61"/>
        <end position="453"/>
    </location>
</feature>
<dbReference type="FunFam" id="3.20.20.80:FF:000055">
    <property type="entry name" value="Trehalose synthase"/>
    <property type="match status" value="1"/>
</dbReference>
<organism evidence="9 10">
    <name type="scientific">Propionibacterium cyclohexanicum</name>
    <dbReference type="NCBI Taxonomy" id="64702"/>
    <lineage>
        <taxon>Bacteria</taxon>
        <taxon>Bacillati</taxon>
        <taxon>Actinomycetota</taxon>
        <taxon>Actinomycetes</taxon>
        <taxon>Propionibacteriales</taxon>
        <taxon>Propionibacteriaceae</taxon>
        <taxon>Propionibacterium</taxon>
    </lineage>
</organism>
<dbReference type="STRING" id="64702.SAMN05443377_10577"/>
<comment type="similarity">
    <text evidence="2">Belongs to the glycosyl hydrolase 13 family. TreS subfamily.</text>
</comment>
<dbReference type="NCBIfam" id="TIGR02456">
    <property type="entry name" value="treS_nterm"/>
    <property type="match status" value="1"/>
</dbReference>
<comment type="catalytic activity">
    <reaction evidence="1">
        <text>D-maltose = alpha,alpha-trehalose</text>
        <dbReference type="Rhea" id="RHEA:15145"/>
        <dbReference type="ChEBI" id="CHEBI:16551"/>
        <dbReference type="ChEBI" id="CHEBI:17306"/>
        <dbReference type="EC" id="5.4.99.16"/>
    </reaction>
</comment>
<dbReference type="GO" id="GO:0016740">
    <property type="term" value="F:transferase activity"/>
    <property type="evidence" value="ECO:0007669"/>
    <property type="project" value="UniProtKB-KW"/>
</dbReference>
<evidence type="ECO:0000256" key="5">
    <source>
        <dbReference type="ARBA" id="ARBA00022837"/>
    </source>
</evidence>
<dbReference type="InterPro" id="IPR012810">
    <property type="entry name" value="TreS/a-amylase_N"/>
</dbReference>
<dbReference type="Pfam" id="PF16657">
    <property type="entry name" value="Malt_amylase_C"/>
    <property type="match status" value="1"/>
</dbReference>
<proteinExistence type="inferred from homology"/>
<keyword evidence="5" id="KW-0106">Calcium</keyword>
<dbReference type="Proteomes" id="UP000198815">
    <property type="component" value="Unassembled WGS sequence"/>
</dbReference>
<dbReference type="PANTHER" id="PTHR10357">
    <property type="entry name" value="ALPHA-AMYLASE FAMILY MEMBER"/>
    <property type="match status" value="1"/>
</dbReference>
<dbReference type="EMBL" id="FOGZ01000005">
    <property type="protein sequence ID" value="SER66590.1"/>
    <property type="molecule type" value="Genomic_DNA"/>
</dbReference>
<dbReference type="GO" id="GO:0005975">
    <property type="term" value="P:carbohydrate metabolic process"/>
    <property type="evidence" value="ECO:0007669"/>
    <property type="project" value="InterPro"/>
</dbReference>
<evidence type="ECO:0000256" key="6">
    <source>
        <dbReference type="ARBA" id="ARBA00023235"/>
    </source>
</evidence>
<evidence type="ECO:0000313" key="10">
    <source>
        <dbReference type="Proteomes" id="UP000198815"/>
    </source>
</evidence>
<dbReference type="SMART" id="SM00642">
    <property type="entry name" value="Aamy"/>
    <property type="match status" value="1"/>
</dbReference>
<dbReference type="EC" id="5.4.99.16" evidence="3"/>
<dbReference type="Gene3D" id="3.20.20.80">
    <property type="entry name" value="Glycosidases"/>
    <property type="match status" value="1"/>
</dbReference>
<dbReference type="InterPro" id="IPR006047">
    <property type="entry name" value="GH13_cat_dom"/>
</dbReference>
<dbReference type="InterPro" id="IPR045857">
    <property type="entry name" value="O16G_dom_2"/>
</dbReference>
<evidence type="ECO:0000256" key="4">
    <source>
        <dbReference type="ARBA" id="ARBA00022723"/>
    </source>
</evidence>
<name>A0A1H9R1J1_9ACTN</name>
<dbReference type="GO" id="GO:0047471">
    <property type="term" value="F:maltose alpha-D-glucosyltransferase activity"/>
    <property type="evidence" value="ECO:0007669"/>
    <property type="project" value="UniProtKB-EC"/>
</dbReference>
<evidence type="ECO:0000256" key="2">
    <source>
        <dbReference type="ARBA" id="ARBA00005496"/>
    </source>
</evidence>
<accession>A0A1H9R1J1</accession>
<evidence type="ECO:0000259" key="8">
    <source>
        <dbReference type="SMART" id="SM00642"/>
    </source>
</evidence>
<keyword evidence="10" id="KW-1185">Reference proteome</keyword>
<evidence type="ECO:0000256" key="7">
    <source>
        <dbReference type="ARBA" id="ARBA00031378"/>
    </source>
</evidence>
<dbReference type="InterPro" id="IPR013780">
    <property type="entry name" value="Glyco_hydro_b"/>
</dbReference>
<dbReference type="Gene3D" id="3.90.400.10">
    <property type="entry name" value="Oligo-1,6-glucosidase, Domain 2"/>
    <property type="match status" value="1"/>
</dbReference>
<dbReference type="Gene3D" id="2.60.40.1180">
    <property type="entry name" value="Golgi alpha-mannosidase II"/>
    <property type="match status" value="1"/>
</dbReference>
<evidence type="ECO:0000256" key="1">
    <source>
        <dbReference type="ARBA" id="ARBA00001595"/>
    </source>
</evidence>
<keyword evidence="4" id="KW-0479">Metal-binding</keyword>
<dbReference type="CDD" id="cd11334">
    <property type="entry name" value="AmyAc_TreS"/>
    <property type="match status" value="1"/>
</dbReference>
<evidence type="ECO:0000256" key="3">
    <source>
        <dbReference type="ARBA" id="ARBA00012619"/>
    </source>
</evidence>
<dbReference type="SUPFAM" id="SSF51011">
    <property type="entry name" value="Glycosyl hydrolase domain"/>
    <property type="match status" value="1"/>
</dbReference>
<dbReference type="SUPFAM" id="SSF51445">
    <property type="entry name" value="(Trans)glycosidases"/>
    <property type="match status" value="1"/>
</dbReference>
<reference evidence="9 10" key="1">
    <citation type="submission" date="2016-10" db="EMBL/GenBank/DDBJ databases">
        <authorList>
            <person name="de Groot N.N."/>
        </authorList>
    </citation>
    <scope>NUCLEOTIDE SEQUENCE [LARGE SCALE GENOMIC DNA]</scope>
    <source>
        <strain evidence="9 10">DSM 16859</strain>
    </source>
</reference>
<dbReference type="AlphaFoldDB" id="A0A1H9R1J1"/>
<keyword evidence="9" id="KW-0808">Transferase</keyword>
<dbReference type="GO" id="GO:0046872">
    <property type="term" value="F:metal ion binding"/>
    <property type="evidence" value="ECO:0007669"/>
    <property type="project" value="UniProtKB-KW"/>
</dbReference>